<dbReference type="GO" id="GO:0030170">
    <property type="term" value="F:pyridoxal phosphate binding"/>
    <property type="evidence" value="ECO:0007669"/>
    <property type="project" value="InterPro"/>
</dbReference>
<dbReference type="Proteomes" id="UP000249458">
    <property type="component" value="Unassembled WGS sequence"/>
</dbReference>
<comment type="caution">
    <text evidence="5">The sequence shown here is derived from an EMBL/GenBank/DDBJ whole genome shotgun (WGS) entry which is preliminary data.</text>
</comment>
<dbReference type="InterPro" id="IPR015422">
    <property type="entry name" value="PyrdxlP-dep_Trfase_small"/>
</dbReference>
<proteinExistence type="predicted"/>
<evidence type="ECO:0000256" key="2">
    <source>
        <dbReference type="ARBA" id="ARBA00022679"/>
    </source>
</evidence>
<dbReference type="AlphaFoldDB" id="A0A364LII4"/>
<dbReference type="Pfam" id="PF00155">
    <property type="entry name" value="Aminotran_1_2"/>
    <property type="match status" value="1"/>
</dbReference>
<evidence type="ECO:0000313" key="5">
    <source>
        <dbReference type="EMBL" id="RAP36247.1"/>
    </source>
</evidence>
<dbReference type="PANTHER" id="PTHR13693:SF100">
    <property type="entry name" value="8-AMINO-7-OXONONANOATE SYNTHASE"/>
    <property type="match status" value="1"/>
</dbReference>
<keyword evidence="3" id="KW-0663">Pyridoxal phosphate</keyword>
<comment type="cofactor">
    <cofactor evidence="1">
        <name>pyridoxal 5'-phosphate</name>
        <dbReference type="ChEBI" id="CHEBI:597326"/>
    </cofactor>
</comment>
<dbReference type="RefSeq" id="WP_112219621.1">
    <property type="nucleotide sequence ID" value="NZ_MVJN01000006.1"/>
</dbReference>
<sequence length="376" mass="42157">MKQKISLYLDEIKKKGLYRSRHLFEQNGFCNFSSNDYLNLTTDKQVRAAFLRGFERYPAGSGASQAVCGYHPTHKMLENEFCQFMQVDSALLFSSGYAANLAVVSMLAKLDTHLLIDKGVHASFYDGIKYSGVSYSRFLHNCRRDLLNKLNGISTGGVIISEGIFSMSGQQPDLKQVAQDAQAYNYECVIDEAHSFGVLEDTGRGASAFYGLSQKDIALRIIPFGKAMGAQGAIVVGRHEWIDALFHSGRSTIYSTAISPAMAYGLLHSLEAVSKSSEKRIYIRLLVDYFRSQISKSPLCWRDSETPIQQLQLGCPELAASFAARLLERKIIALSMRQPTVSRKETGLRIVLNASHRQEDIDYLFACLHEFYENQY</sequence>
<protein>
    <recommendedName>
        <fullName evidence="4">Aminotransferase class I/classII large domain-containing protein</fullName>
    </recommendedName>
</protein>
<evidence type="ECO:0000256" key="1">
    <source>
        <dbReference type="ARBA" id="ARBA00001933"/>
    </source>
</evidence>
<dbReference type="GO" id="GO:0009102">
    <property type="term" value="P:biotin biosynthetic process"/>
    <property type="evidence" value="ECO:0007669"/>
    <property type="project" value="TreeGrafter"/>
</dbReference>
<dbReference type="Gene3D" id="3.90.1150.10">
    <property type="entry name" value="Aspartate Aminotransferase, domain 1"/>
    <property type="match status" value="1"/>
</dbReference>
<dbReference type="EMBL" id="MVJN01000006">
    <property type="protein sequence ID" value="RAP36247.1"/>
    <property type="molecule type" value="Genomic_DNA"/>
</dbReference>
<dbReference type="Gene3D" id="3.40.640.10">
    <property type="entry name" value="Type I PLP-dependent aspartate aminotransferase-like (Major domain)"/>
    <property type="match status" value="1"/>
</dbReference>
<gene>
    <name evidence="5" type="ORF">B1207_08855</name>
</gene>
<evidence type="ECO:0000259" key="4">
    <source>
        <dbReference type="Pfam" id="PF00155"/>
    </source>
</evidence>
<dbReference type="InterPro" id="IPR050087">
    <property type="entry name" value="AON_synthase_class-II"/>
</dbReference>
<accession>A0A364LII4</accession>
<evidence type="ECO:0000313" key="6">
    <source>
        <dbReference type="Proteomes" id="UP000249458"/>
    </source>
</evidence>
<reference evidence="5 6" key="1">
    <citation type="submission" date="2017-02" db="EMBL/GenBank/DDBJ databases">
        <title>Legionella quilivanii strain from human: case report and whole genome sequencing analysis.</title>
        <authorList>
            <person name="Lalancette C."/>
            <person name="Leduc J.-M."/>
            <person name="Levesque S."/>
            <person name="Fournier E."/>
            <person name="Saoud J."/>
            <person name="Faucher S.P."/>
            <person name="Bernard K."/>
            <person name="Martineau C."/>
            <person name="Longtin J."/>
        </authorList>
    </citation>
    <scope>NUCLEOTIDE SEQUENCE [LARGE SCALE GENOMIC DNA]</scope>
    <source>
        <strain evidence="5 6">ID143958</strain>
    </source>
</reference>
<dbReference type="InterPro" id="IPR004839">
    <property type="entry name" value="Aminotransferase_I/II_large"/>
</dbReference>
<organism evidence="5 6">
    <name type="scientific">Legionella quinlivanii</name>
    <dbReference type="NCBI Taxonomy" id="45073"/>
    <lineage>
        <taxon>Bacteria</taxon>
        <taxon>Pseudomonadati</taxon>
        <taxon>Pseudomonadota</taxon>
        <taxon>Gammaproteobacteria</taxon>
        <taxon>Legionellales</taxon>
        <taxon>Legionellaceae</taxon>
        <taxon>Legionella</taxon>
    </lineage>
</organism>
<dbReference type="GO" id="GO:0008710">
    <property type="term" value="F:8-amino-7-oxononanoate synthase activity"/>
    <property type="evidence" value="ECO:0007669"/>
    <property type="project" value="TreeGrafter"/>
</dbReference>
<dbReference type="PANTHER" id="PTHR13693">
    <property type="entry name" value="CLASS II AMINOTRANSFERASE/8-AMINO-7-OXONONANOATE SYNTHASE"/>
    <property type="match status" value="1"/>
</dbReference>
<dbReference type="SUPFAM" id="SSF53383">
    <property type="entry name" value="PLP-dependent transferases"/>
    <property type="match status" value="1"/>
</dbReference>
<keyword evidence="2" id="KW-0808">Transferase</keyword>
<dbReference type="InterPro" id="IPR015424">
    <property type="entry name" value="PyrdxlP-dep_Trfase"/>
</dbReference>
<evidence type="ECO:0000256" key="3">
    <source>
        <dbReference type="ARBA" id="ARBA00022898"/>
    </source>
</evidence>
<feature type="domain" description="Aminotransferase class I/classII large" evidence="4">
    <location>
        <begin position="30"/>
        <end position="365"/>
    </location>
</feature>
<name>A0A364LII4_9GAMM</name>
<dbReference type="InterPro" id="IPR015421">
    <property type="entry name" value="PyrdxlP-dep_Trfase_major"/>
</dbReference>